<name>A0ABU6WX57_9FABA</name>
<feature type="region of interest" description="Disordered" evidence="1">
    <location>
        <begin position="1"/>
        <end position="68"/>
    </location>
</feature>
<sequence>MVERSGTGSGAGNKNREPTGVTDMNLSLLYSELPPSVAPGSSSPDSDSSVYPGEEQHQPDLSSWVRQPRGSRVRCTCPKLSSLRIQDLNVKLHHLICQDPPMACEHGSDMLVVAEPENP</sequence>
<keyword evidence="3" id="KW-1185">Reference proteome</keyword>
<organism evidence="2 3">
    <name type="scientific">Stylosanthes scabra</name>
    <dbReference type="NCBI Taxonomy" id="79078"/>
    <lineage>
        <taxon>Eukaryota</taxon>
        <taxon>Viridiplantae</taxon>
        <taxon>Streptophyta</taxon>
        <taxon>Embryophyta</taxon>
        <taxon>Tracheophyta</taxon>
        <taxon>Spermatophyta</taxon>
        <taxon>Magnoliopsida</taxon>
        <taxon>eudicotyledons</taxon>
        <taxon>Gunneridae</taxon>
        <taxon>Pentapetalae</taxon>
        <taxon>rosids</taxon>
        <taxon>fabids</taxon>
        <taxon>Fabales</taxon>
        <taxon>Fabaceae</taxon>
        <taxon>Papilionoideae</taxon>
        <taxon>50 kb inversion clade</taxon>
        <taxon>dalbergioids sensu lato</taxon>
        <taxon>Dalbergieae</taxon>
        <taxon>Pterocarpus clade</taxon>
        <taxon>Stylosanthes</taxon>
    </lineage>
</organism>
<comment type="caution">
    <text evidence="2">The sequence shown here is derived from an EMBL/GenBank/DDBJ whole genome shotgun (WGS) entry which is preliminary data.</text>
</comment>
<evidence type="ECO:0000313" key="3">
    <source>
        <dbReference type="Proteomes" id="UP001341840"/>
    </source>
</evidence>
<reference evidence="2 3" key="1">
    <citation type="journal article" date="2023" name="Plants (Basel)">
        <title>Bridging the Gap: Combining Genomics and Transcriptomics Approaches to Understand Stylosanthes scabra, an Orphan Legume from the Brazilian Caatinga.</title>
        <authorList>
            <person name="Ferreira-Neto J.R.C."/>
            <person name="da Silva M.D."/>
            <person name="Binneck E."/>
            <person name="de Melo N.F."/>
            <person name="da Silva R.H."/>
            <person name="de Melo A.L.T.M."/>
            <person name="Pandolfi V."/>
            <person name="Bustamante F.O."/>
            <person name="Brasileiro-Vidal A.C."/>
            <person name="Benko-Iseppon A.M."/>
        </authorList>
    </citation>
    <scope>NUCLEOTIDE SEQUENCE [LARGE SCALE GENOMIC DNA]</scope>
    <source>
        <tissue evidence="2">Leaves</tissue>
    </source>
</reference>
<protein>
    <submittedName>
        <fullName evidence="2">Uncharacterized protein</fullName>
    </submittedName>
</protein>
<evidence type="ECO:0000256" key="1">
    <source>
        <dbReference type="SAM" id="MobiDB-lite"/>
    </source>
</evidence>
<accession>A0ABU6WX57</accession>
<evidence type="ECO:0000313" key="2">
    <source>
        <dbReference type="EMBL" id="MED6190519.1"/>
    </source>
</evidence>
<feature type="non-terminal residue" evidence="2">
    <location>
        <position position="119"/>
    </location>
</feature>
<feature type="compositionally biased region" description="Low complexity" evidence="1">
    <location>
        <begin position="34"/>
        <end position="53"/>
    </location>
</feature>
<gene>
    <name evidence="2" type="ORF">PIB30_106633</name>
</gene>
<dbReference type="Proteomes" id="UP001341840">
    <property type="component" value="Unassembled WGS sequence"/>
</dbReference>
<dbReference type="EMBL" id="JASCZI010185511">
    <property type="protein sequence ID" value="MED6190519.1"/>
    <property type="molecule type" value="Genomic_DNA"/>
</dbReference>
<proteinExistence type="predicted"/>